<evidence type="ECO:0000313" key="2">
    <source>
        <dbReference type="EMBL" id="PPQ93612.1"/>
    </source>
</evidence>
<dbReference type="EMBL" id="NHYD01000676">
    <property type="protein sequence ID" value="PPQ93612.1"/>
    <property type="molecule type" value="Genomic_DNA"/>
</dbReference>
<dbReference type="Proteomes" id="UP000283269">
    <property type="component" value="Unassembled WGS sequence"/>
</dbReference>
<proteinExistence type="predicted"/>
<organism evidence="2 3">
    <name type="scientific">Psilocybe cyanescens</name>
    <dbReference type="NCBI Taxonomy" id="93625"/>
    <lineage>
        <taxon>Eukaryota</taxon>
        <taxon>Fungi</taxon>
        <taxon>Dikarya</taxon>
        <taxon>Basidiomycota</taxon>
        <taxon>Agaricomycotina</taxon>
        <taxon>Agaricomycetes</taxon>
        <taxon>Agaricomycetidae</taxon>
        <taxon>Agaricales</taxon>
        <taxon>Agaricineae</taxon>
        <taxon>Strophariaceae</taxon>
        <taxon>Psilocybe</taxon>
    </lineage>
</organism>
<comment type="caution">
    <text evidence="2">The sequence shown here is derived from an EMBL/GenBank/DDBJ whole genome shotgun (WGS) entry which is preliminary data.</text>
</comment>
<gene>
    <name evidence="2" type="ORF">CVT25_000968</name>
</gene>
<dbReference type="InParanoid" id="A0A409XS18"/>
<dbReference type="AlphaFoldDB" id="A0A409XS18"/>
<keyword evidence="3" id="KW-1185">Reference proteome</keyword>
<keyword evidence="1" id="KW-1133">Transmembrane helix</keyword>
<sequence length="94" mass="11121">MWYCYSMDKIAKSESPTKIMKFLNTKESRPAYIKHVLCLNILLIVELMKTGFKQLALLWIYTTILIIKQQTIYVAHSVILLQVMDLPQIWLFQL</sequence>
<protein>
    <submittedName>
        <fullName evidence="2">Uncharacterized protein</fullName>
    </submittedName>
</protein>
<reference evidence="2 3" key="1">
    <citation type="journal article" date="2018" name="Evol. Lett.">
        <title>Horizontal gene cluster transfer increased hallucinogenic mushroom diversity.</title>
        <authorList>
            <person name="Reynolds H.T."/>
            <person name="Vijayakumar V."/>
            <person name="Gluck-Thaler E."/>
            <person name="Korotkin H.B."/>
            <person name="Matheny P.B."/>
            <person name="Slot J.C."/>
        </authorList>
    </citation>
    <scope>NUCLEOTIDE SEQUENCE [LARGE SCALE GENOMIC DNA]</scope>
    <source>
        <strain evidence="2 3">2631</strain>
    </source>
</reference>
<evidence type="ECO:0000256" key="1">
    <source>
        <dbReference type="SAM" id="Phobius"/>
    </source>
</evidence>
<name>A0A409XS18_PSICY</name>
<evidence type="ECO:0000313" key="3">
    <source>
        <dbReference type="Proteomes" id="UP000283269"/>
    </source>
</evidence>
<keyword evidence="1" id="KW-0472">Membrane</keyword>
<keyword evidence="1" id="KW-0812">Transmembrane</keyword>
<accession>A0A409XS18</accession>
<feature type="transmembrane region" description="Helical" evidence="1">
    <location>
        <begin position="55"/>
        <end position="84"/>
    </location>
</feature>